<dbReference type="EMBL" id="BART01019880">
    <property type="protein sequence ID" value="GAG97371.1"/>
    <property type="molecule type" value="Genomic_DNA"/>
</dbReference>
<comment type="caution">
    <text evidence="2">The sequence shown here is derived from an EMBL/GenBank/DDBJ whole genome shotgun (WGS) entry which is preliminary data.</text>
</comment>
<dbReference type="Pfam" id="PF13240">
    <property type="entry name" value="Zn_Ribbon_1"/>
    <property type="match status" value="1"/>
</dbReference>
<organism evidence="2">
    <name type="scientific">marine sediment metagenome</name>
    <dbReference type="NCBI Taxonomy" id="412755"/>
    <lineage>
        <taxon>unclassified sequences</taxon>
        <taxon>metagenomes</taxon>
        <taxon>ecological metagenomes</taxon>
    </lineage>
</organism>
<feature type="domain" description="Zinc-ribbon" evidence="1">
    <location>
        <begin position="39"/>
        <end position="58"/>
    </location>
</feature>
<name>X1DLT0_9ZZZZ</name>
<evidence type="ECO:0000313" key="2">
    <source>
        <dbReference type="EMBL" id="GAG97371.1"/>
    </source>
</evidence>
<dbReference type="InterPro" id="IPR026870">
    <property type="entry name" value="Zinc_ribbon_dom"/>
</dbReference>
<proteinExistence type="predicted"/>
<feature type="non-terminal residue" evidence="2">
    <location>
        <position position="1"/>
    </location>
</feature>
<evidence type="ECO:0000259" key="1">
    <source>
        <dbReference type="Pfam" id="PF13240"/>
    </source>
</evidence>
<accession>X1DLT0</accession>
<protein>
    <recommendedName>
        <fullName evidence="1">Zinc-ribbon domain-containing protein</fullName>
    </recommendedName>
</protein>
<sequence>NCTECTQFVPIIKLPLKLPFVQENLQKSKSQVESKETNFCALCGHEVNSNAKFCENCGGEQ</sequence>
<reference evidence="2" key="1">
    <citation type="journal article" date="2014" name="Front. Microbiol.">
        <title>High frequency of phylogenetically diverse reductive dehalogenase-homologous genes in deep subseafloor sedimentary metagenomes.</title>
        <authorList>
            <person name="Kawai M."/>
            <person name="Futagami T."/>
            <person name="Toyoda A."/>
            <person name="Takaki Y."/>
            <person name="Nishi S."/>
            <person name="Hori S."/>
            <person name="Arai W."/>
            <person name="Tsubouchi T."/>
            <person name="Morono Y."/>
            <person name="Uchiyama I."/>
            <person name="Ito T."/>
            <person name="Fujiyama A."/>
            <person name="Inagaki F."/>
            <person name="Takami H."/>
        </authorList>
    </citation>
    <scope>NUCLEOTIDE SEQUENCE</scope>
    <source>
        <strain evidence="2">Expedition CK06-06</strain>
    </source>
</reference>
<gene>
    <name evidence="2" type="ORF">S01H4_37073</name>
</gene>
<dbReference type="AlphaFoldDB" id="X1DLT0"/>